<organism evidence="2 3">
    <name type="scientific">Aegilops tauschii subsp. strangulata</name>
    <name type="common">Goatgrass</name>
    <dbReference type="NCBI Taxonomy" id="200361"/>
    <lineage>
        <taxon>Eukaryota</taxon>
        <taxon>Viridiplantae</taxon>
        <taxon>Streptophyta</taxon>
        <taxon>Embryophyta</taxon>
        <taxon>Tracheophyta</taxon>
        <taxon>Spermatophyta</taxon>
        <taxon>Magnoliopsida</taxon>
        <taxon>Liliopsida</taxon>
        <taxon>Poales</taxon>
        <taxon>Poaceae</taxon>
        <taxon>BOP clade</taxon>
        <taxon>Pooideae</taxon>
        <taxon>Triticodae</taxon>
        <taxon>Triticeae</taxon>
        <taxon>Triticinae</taxon>
        <taxon>Aegilops</taxon>
    </lineage>
</organism>
<reference evidence="2" key="4">
    <citation type="submission" date="2019-03" db="UniProtKB">
        <authorList>
            <consortium name="EnsemblPlants"/>
        </authorList>
    </citation>
    <scope>IDENTIFICATION</scope>
</reference>
<evidence type="ECO:0000256" key="1">
    <source>
        <dbReference type="SAM" id="MobiDB-lite"/>
    </source>
</evidence>
<keyword evidence="3" id="KW-1185">Reference proteome</keyword>
<reference evidence="3" key="2">
    <citation type="journal article" date="2017" name="Nat. Plants">
        <title>The Aegilops tauschii genome reveals multiple impacts of transposons.</title>
        <authorList>
            <person name="Zhao G."/>
            <person name="Zou C."/>
            <person name="Li K."/>
            <person name="Wang K."/>
            <person name="Li T."/>
            <person name="Gao L."/>
            <person name="Zhang X."/>
            <person name="Wang H."/>
            <person name="Yang Z."/>
            <person name="Liu X."/>
            <person name="Jiang W."/>
            <person name="Mao L."/>
            <person name="Kong X."/>
            <person name="Jiao Y."/>
            <person name="Jia J."/>
        </authorList>
    </citation>
    <scope>NUCLEOTIDE SEQUENCE [LARGE SCALE GENOMIC DNA]</scope>
    <source>
        <strain evidence="3">cv. AL8/78</strain>
    </source>
</reference>
<dbReference type="Proteomes" id="UP000015105">
    <property type="component" value="Chromosome 4D"/>
</dbReference>
<feature type="region of interest" description="Disordered" evidence="1">
    <location>
        <begin position="58"/>
        <end position="94"/>
    </location>
</feature>
<proteinExistence type="predicted"/>
<name>A0A453HUX3_AEGTS</name>
<feature type="compositionally biased region" description="Basic residues" evidence="1">
    <location>
        <begin position="73"/>
        <end position="88"/>
    </location>
</feature>
<dbReference type="Gramene" id="AET4Gv20308600.4">
    <property type="protein sequence ID" value="AET4Gv20308600.4"/>
    <property type="gene ID" value="AET4Gv20308600"/>
</dbReference>
<evidence type="ECO:0000313" key="3">
    <source>
        <dbReference type="Proteomes" id="UP000015105"/>
    </source>
</evidence>
<dbReference type="EnsemblPlants" id="AET4Gv20308600.4">
    <property type="protein sequence ID" value="AET4Gv20308600.4"/>
    <property type="gene ID" value="AET4Gv20308600"/>
</dbReference>
<protein>
    <submittedName>
        <fullName evidence="2">Uncharacterized protein</fullName>
    </submittedName>
</protein>
<accession>A0A453HUX3</accession>
<reference evidence="2" key="3">
    <citation type="journal article" date="2017" name="Nature">
        <title>Genome sequence of the progenitor of the wheat D genome Aegilops tauschii.</title>
        <authorList>
            <person name="Luo M.C."/>
            <person name="Gu Y.Q."/>
            <person name="Puiu D."/>
            <person name="Wang H."/>
            <person name="Twardziok S.O."/>
            <person name="Deal K.R."/>
            <person name="Huo N."/>
            <person name="Zhu T."/>
            <person name="Wang L."/>
            <person name="Wang Y."/>
            <person name="McGuire P.E."/>
            <person name="Liu S."/>
            <person name="Long H."/>
            <person name="Ramasamy R.K."/>
            <person name="Rodriguez J.C."/>
            <person name="Van S.L."/>
            <person name="Yuan L."/>
            <person name="Wang Z."/>
            <person name="Xia Z."/>
            <person name="Xiao L."/>
            <person name="Anderson O.D."/>
            <person name="Ouyang S."/>
            <person name="Liang Y."/>
            <person name="Zimin A.V."/>
            <person name="Pertea G."/>
            <person name="Qi P."/>
            <person name="Bennetzen J.L."/>
            <person name="Dai X."/>
            <person name="Dawson M.W."/>
            <person name="Muller H.G."/>
            <person name="Kugler K."/>
            <person name="Rivarola-Duarte L."/>
            <person name="Spannagl M."/>
            <person name="Mayer K.F.X."/>
            <person name="Lu F.H."/>
            <person name="Bevan M.W."/>
            <person name="Leroy P."/>
            <person name="Li P."/>
            <person name="You F.M."/>
            <person name="Sun Q."/>
            <person name="Liu Z."/>
            <person name="Lyons E."/>
            <person name="Wicker T."/>
            <person name="Salzberg S.L."/>
            <person name="Devos K.M."/>
            <person name="Dvorak J."/>
        </authorList>
    </citation>
    <scope>NUCLEOTIDE SEQUENCE [LARGE SCALE GENOMIC DNA]</scope>
    <source>
        <strain evidence="2">cv. AL8/78</strain>
    </source>
</reference>
<evidence type="ECO:0000313" key="2">
    <source>
        <dbReference type="EnsemblPlants" id="AET4Gv20308600.4"/>
    </source>
</evidence>
<dbReference type="AlphaFoldDB" id="A0A453HUX3"/>
<reference evidence="2" key="5">
    <citation type="journal article" date="2021" name="G3 (Bethesda)">
        <title>Aegilops tauschii genome assembly Aet v5.0 features greater sequence contiguity and improved annotation.</title>
        <authorList>
            <person name="Wang L."/>
            <person name="Zhu T."/>
            <person name="Rodriguez J.C."/>
            <person name="Deal K.R."/>
            <person name="Dubcovsky J."/>
            <person name="McGuire P.E."/>
            <person name="Lux T."/>
            <person name="Spannagl M."/>
            <person name="Mayer K.F.X."/>
            <person name="Baldrich P."/>
            <person name="Meyers B.C."/>
            <person name="Huo N."/>
            <person name="Gu Y.Q."/>
            <person name="Zhou H."/>
            <person name="Devos K.M."/>
            <person name="Bennetzen J.L."/>
            <person name="Unver T."/>
            <person name="Budak H."/>
            <person name="Gulick P.J."/>
            <person name="Galiba G."/>
            <person name="Kalapos B."/>
            <person name="Nelson D.R."/>
            <person name="Li P."/>
            <person name="You F.M."/>
            <person name="Luo M.C."/>
            <person name="Dvorak J."/>
        </authorList>
    </citation>
    <scope>NUCLEOTIDE SEQUENCE [LARGE SCALE GENOMIC DNA]</scope>
    <source>
        <strain evidence="2">cv. AL8/78</strain>
    </source>
</reference>
<sequence>MCFRSLQMQRGARGGTALRAFLSVYIVLTYYCTHEALHQLVASLLPVTVCSLVLPRRGRDHHIHSPPSMSGDRRRRLCGAGRRRHRRPARQDTR</sequence>
<reference evidence="3" key="1">
    <citation type="journal article" date="2014" name="Science">
        <title>Ancient hybridizations among the ancestral genomes of bread wheat.</title>
        <authorList>
            <consortium name="International Wheat Genome Sequencing Consortium,"/>
            <person name="Marcussen T."/>
            <person name="Sandve S.R."/>
            <person name="Heier L."/>
            <person name="Spannagl M."/>
            <person name="Pfeifer M."/>
            <person name="Jakobsen K.S."/>
            <person name="Wulff B.B."/>
            <person name="Steuernagel B."/>
            <person name="Mayer K.F."/>
            <person name="Olsen O.A."/>
        </authorList>
    </citation>
    <scope>NUCLEOTIDE SEQUENCE [LARGE SCALE GENOMIC DNA]</scope>
    <source>
        <strain evidence="3">cv. AL8/78</strain>
    </source>
</reference>